<feature type="transmembrane region" description="Helical" evidence="2">
    <location>
        <begin position="15"/>
        <end position="38"/>
    </location>
</feature>
<feature type="domain" description="Fungal lipase-type" evidence="3">
    <location>
        <begin position="150"/>
        <end position="304"/>
    </location>
</feature>
<keyword evidence="5" id="KW-1185">Reference proteome</keyword>
<keyword evidence="2" id="KW-0472">Membrane</keyword>
<keyword evidence="2" id="KW-1133">Transmembrane helix</keyword>
<evidence type="ECO:0000313" key="4">
    <source>
        <dbReference type="EMBL" id="CAK9317146.1"/>
    </source>
</evidence>
<organism evidence="4 5">
    <name type="scientific">Citrullus colocynthis</name>
    <name type="common">colocynth</name>
    <dbReference type="NCBI Taxonomy" id="252529"/>
    <lineage>
        <taxon>Eukaryota</taxon>
        <taxon>Viridiplantae</taxon>
        <taxon>Streptophyta</taxon>
        <taxon>Embryophyta</taxon>
        <taxon>Tracheophyta</taxon>
        <taxon>Spermatophyta</taxon>
        <taxon>Magnoliopsida</taxon>
        <taxon>eudicotyledons</taxon>
        <taxon>Gunneridae</taxon>
        <taxon>Pentapetalae</taxon>
        <taxon>rosids</taxon>
        <taxon>fabids</taxon>
        <taxon>Cucurbitales</taxon>
        <taxon>Cucurbitaceae</taxon>
        <taxon>Benincaseae</taxon>
        <taxon>Citrullus</taxon>
    </lineage>
</organism>
<evidence type="ECO:0000256" key="2">
    <source>
        <dbReference type="SAM" id="Phobius"/>
    </source>
</evidence>
<dbReference type="SUPFAM" id="SSF53474">
    <property type="entry name" value="alpha/beta-Hydrolases"/>
    <property type="match status" value="1"/>
</dbReference>
<dbReference type="Gene3D" id="3.40.50.1820">
    <property type="entry name" value="alpha/beta hydrolase"/>
    <property type="match status" value="1"/>
</dbReference>
<evidence type="ECO:0000313" key="5">
    <source>
        <dbReference type="Proteomes" id="UP001642487"/>
    </source>
</evidence>
<reference evidence="4 5" key="1">
    <citation type="submission" date="2024-03" db="EMBL/GenBank/DDBJ databases">
        <authorList>
            <person name="Gkanogiannis A."/>
            <person name="Becerra Lopez-Lavalle L."/>
        </authorList>
    </citation>
    <scope>NUCLEOTIDE SEQUENCE [LARGE SCALE GENOMIC DNA]</scope>
</reference>
<evidence type="ECO:0000259" key="3">
    <source>
        <dbReference type="Pfam" id="PF01764"/>
    </source>
</evidence>
<gene>
    <name evidence="4" type="ORF">CITCOLO1_LOCUS9043</name>
</gene>
<dbReference type="PANTHER" id="PTHR46086:SF4">
    <property type="entry name" value="ALPHA_BETA-HYDROLASES SUPERFAMILY PROTEIN"/>
    <property type="match status" value="1"/>
</dbReference>
<protein>
    <recommendedName>
        <fullName evidence="3">Fungal lipase-type domain-containing protein</fullName>
    </recommendedName>
</protein>
<dbReference type="CDD" id="cd00519">
    <property type="entry name" value="Lipase_3"/>
    <property type="match status" value="1"/>
</dbReference>
<dbReference type="EMBL" id="OZ021737">
    <property type="protein sequence ID" value="CAK9317146.1"/>
    <property type="molecule type" value="Genomic_DNA"/>
</dbReference>
<dbReference type="InterPro" id="IPR002921">
    <property type="entry name" value="Fungal_lipase-type"/>
</dbReference>
<dbReference type="Pfam" id="PF01764">
    <property type="entry name" value="Lipase_3"/>
    <property type="match status" value="1"/>
</dbReference>
<accession>A0ABP0Y9R6</accession>
<dbReference type="Proteomes" id="UP001642487">
    <property type="component" value="Chromosome 3"/>
</dbReference>
<evidence type="ECO:0000256" key="1">
    <source>
        <dbReference type="ARBA" id="ARBA00022801"/>
    </source>
</evidence>
<dbReference type="InterPro" id="IPR044819">
    <property type="entry name" value="OBL-like"/>
</dbReference>
<name>A0ABP0Y9R6_9ROSI</name>
<dbReference type="PANTHER" id="PTHR46086">
    <property type="entry name" value="ALPHA/BETA-HYDROLASES SUPERFAMILY PROTEIN"/>
    <property type="match status" value="1"/>
</dbReference>
<dbReference type="InterPro" id="IPR029058">
    <property type="entry name" value="AB_hydrolase_fold"/>
</dbReference>
<keyword evidence="1" id="KW-0378">Hydrolase</keyword>
<proteinExistence type="predicted"/>
<sequence>MAVKQKEAMNFKTQWAILVSCWTQKFFLAFVVPVLKILGTILGKLRMRPQARITPMKSLIVRPEERYKEWKIIVPDDKSMSEEEREFRYYSALTMMASRLAYQHHLFVNFVATYCWKMDHVECYNFQNPYLKTKSTHAFTFQNTSKDVTVVAFRGTSVFDLNDWMVDSNFLFKKLDGVGQIHSGFMDAIGYQDQPIALHECHDKFAYHTLCQELKEIAESNENAKFIITGHSLGGALATLFVTLLAYYEEATILDKLQAVYTYGQPRVGDDEFAHFMVDTFDNHHIKYYRYVYSFDMIPRVPFDAMLTNYKHFGGCVYFDCFYNGKFLKEQPNTNYFSLIWVIPKYLIACWELIRSLIIIPITKGRDHFEGLFTILERILGLLIPGLSAHVCSNYVNLTRWGTIQLPPDHNPTLRNFACHIEADY</sequence>
<keyword evidence="2" id="KW-0812">Transmembrane</keyword>